<evidence type="ECO:0000256" key="7">
    <source>
        <dbReference type="ARBA" id="ARBA00023163"/>
    </source>
</evidence>
<evidence type="ECO:0000313" key="10">
    <source>
        <dbReference type="Proteomes" id="UP000239446"/>
    </source>
</evidence>
<dbReference type="EMBL" id="PTIU01000005">
    <property type="protein sequence ID" value="PPK55436.1"/>
    <property type="molecule type" value="Genomic_DNA"/>
</dbReference>
<comment type="subcellular location">
    <subcellularLocation>
        <location evidence="1">Cytoplasm</location>
    </subcellularLocation>
</comment>
<dbReference type="RefSeq" id="WP_104415387.1">
    <property type="nucleotide sequence ID" value="NZ_PTIT01000005.1"/>
</dbReference>
<dbReference type="SUPFAM" id="SSF48295">
    <property type="entry name" value="TrpR-like"/>
    <property type="match status" value="1"/>
</dbReference>
<evidence type="ECO:0000256" key="1">
    <source>
        <dbReference type="ARBA" id="ARBA00004496"/>
    </source>
</evidence>
<evidence type="ECO:0000313" key="11">
    <source>
        <dbReference type="Proteomes" id="UP000239648"/>
    </source>
</evidence>
<evidence type="ECO:0000256" key="6">
    <source>
        <dbReference type="ARBA" id="ARBA00023125"/>
    </source>
</evidence>
<dbReference type="InterPro" id="IPR013335">
    <property type="entry name" value="Trp_repress_bac"/>
</dbReference>
<dbReference type="Gene3D" id="1.10.1270.10">
    <property type="entry name" value="TrpR-like"/>
    <property type="match status" value="1"/>
</dbReference>
<keyword evidence="4" id="KW-0678">Repressor</keyword>
<keyword evidence="3" id="KW-0963">Cytoplasm</keyword>
<name>A0A2S6G8C9_9GAMM</name>
<evidence type="ECO:0000313" key="9">
    <source>
        <dbReference type="EMBL" id="PPK55436.1"/>
    </source>
</evidence>
<proteinExistence type="inferred from homology"/>
<evidence type="ECO:0000256" key="3">
    <source>
        <dbReference type="ARBA" id="ARBA00022490"/>
    </source>
</evidence>
<dbReference type="AlphaFoldDB" id="A0A2S6G8C9"/>
<dbReference type="Proteomes" id="UP000239446">
    <property type="component" value="Unassembled WGS sequence"/>
</dbReference>
<accession>A0A2S6G8C9</accession>
<dbReference type="PANTHER" id="PTHR38025">
    <property type="entry name" value="TRP OPERON REPRESSOR"/>
    <property type="match status" value="1"/>
</dbReference>
<dbReference type="GO" id="GO:0003700">
    <property type="term" value="F:DNA-binding transcription factor activity"/>
    <property type="evidence" value="ECO:0007669"/>
    <property type="project" value="InterPro"/>
</dbReference>
<reference evidence="9 10" key="2">
    <citation type="submission" date="2018-02" db="EMBL/GenBank/DDBJ databases">
        <title>Subsurface microbial communities from deep shales in Ohio and West Virginia, USA.</title>
        <authorList>
            <person name="Wrighton K."/>
        </authorList>
    </citation>
    <scope>NUCLEOTIDE SEQUENCE [LARGE SCALE GENOMIC DNA]</scope>
    <source>
        <strain evidence="9 10">UTICA-S1B9</strain>
    </source>
</reference>
<dbReference type="InterPro" id="IPR010921">
    <property type="entry name" value="Trp_repressor/repl_initiator"/>
</dbReference>
<evidence type="ECO:0000256" key="4">
    <source>
        <dbReference type="ARBA" id="ARBA00022491"/>
    </source>
</evidence>
<evidence type="ECO:0000256" key="2">
    <source>
        <dbReference type="ARBA" id="ARBA00007027"/>
    </source>
</evidence>
<comment type="caution">
    <text evidence="9">The sequence shown here is derived from an EMBL/GenBank/DDBJ whole genome shotgun (WGS) entry which is preliminary data.</text>
</comment>
<evidence type="ECO:0000313" key="8">
    <source>
        <dbReference type="EMBL" id="PPK52464.1"/>
    </source>
</evidence>
<keyword evidence="11" id="KW-1185">Reference proteome</keyword>
<comment type="similarity">
    <text evidence="2">Belongs to the TrpR family.</text>
</comment>
<keyword evidence="5" id="KW-0805">Transcription regulation</keyword>
<dbReference type="Pfam" id="PF01371">
    <property type="entry name" value="Trp_repressor"/>
    <property type="match status" value="1"/>
</dbReference>
<sequence>MNTQYLNELLEHLEEMQAEGALETALRDLLTTSELTEICNRLQILRRLEAGVPQREIARELGVGIATVTRGARALRNKQQKQSPQ</sequence>
<dbReference type="OrthoDB" id="5704033at2"/>
<dbReference type="PANTHER" id="PTHR38025:SF1">
    <property type="entry name" value="TRP OPERON REPRESSOR"/>
    <property type="match status" value="1"/>
</dbReference>
<protein>
    <submittedName>
        <fullName evidence="9">Trp operon repressor</fullName>
    </submittedName>
</protein>
<evidence type="ECO:0000256" key="5">
    <source>
        <dbReference type="ARBA" id="ARBA00023015"/>
    </source>
</evidence>
<dbReference type="EMBL" id="PTIT01000005">
    <property type="protein sequence ID" value="PPK52464.1"/>
    <property type="molecule type" value="Genomic_DNA"/>
</dbReference>
<dbReference type="InterPro" id="IPR038116">
    <property type="entry name" value="TrpR-like_sf"/>
</dbReference>
<dbReference type="InterPro" id="IPR000831">
    <property type="entry name" value="Trp_repress"/>
</dbReference>
<dbReference type="Proteomes" id="UP000239648">
    <property type="component" value="Unassembled WGS sequence"/>
</dbReference>
<organism evidence="9 10">
    <name type="scientific">Marinobacter persicus</name>
    <dbReference type="NCBI Taxonomy" id="930118"/>
    <lineage>
        <taxon>Bacteria</taxon>
        <taxon>Pseudomonadati</taxon>
        <taxon>Pseudomonadota</taxon>
        <taxon>Gammaproteobacteria</taxon>
        <taxon>Pseudomonadales</taxon>
        <taxon>Marinobacteraceae</taxon>
        <taxon>Marinobacter</taxon>
    </lineage>
</organism>
<gene>
    <name evidence="9" type="ORF">B0H24_100517</name>
    <name evidence="8" type="ORF">BY455_10517</name>
</gene>
<keyword evidence="7" id="KW-0804">Transcription</keyword>
<dbReference type="GO" id="GO:0043565">
    <property type="term" value="F:sequence-specific DNA binding"/>
    <property type="evidence" value="ECO:0007669"/>
    <property type="project" value="InterPro"/>
</dbReference>
<reference evidence="8 11" key="1">
    <citation type="submission" date="2018-02" db="EMBL/GenBank/DDBJ databases">
        <title>Deep subsurface shale carbon reservoir microbial communities from Ohio and West Virginia, USA.</title>
        <authorList>
            <person name="Wrighton K."/>
        </authorList>
    </citation>
    <scope>NUCLEOTIDE SEQUENCE [LARGE SCALE GENOMIC DNA]</scope>
    <source>
        <strain evidence="8 11">UTICA-S1B6</strain>
    </source>
</reference>
<dbReference type="GO" id="GO:0005737">
    <property type="term" value="C:cytoplasm"/>
    <property type="evidence" value="ECO:0007669"/>
    <property type="project" value="UniProtKB-SubCell"/>
</dbReference>
<keyword evidence="6" id="KW-0238">DNA-binding</keyword>